<dbReference type="Gene3D" id="3.40.720.10">
    <property type="entry name" value="Alkaline Phosphatase, subunit A"/>
    <property type="match status" value="1"/>
</dbReference>
<dbReference type="Proteomes" id="UP000546642">
    <property type="component" value="Unassembled WGS sequence"/>
</dbReference>
<dbReference type="PANTHER" id="PTHR10151">
    <property type="entry name" value="ECTONUCLEOTIDE PYROPHOSPHATASE/PHOSPHODIESTERASE"/>
    <property type="match status" value="1"/>
</dbReference>
<dbReference type="AlphaFoldDB" id="A0A7W9YIE0"/>
<accession>A0A7W9YIE0</accession>
<reference evidence="1 2" key="1">
    <citation type="submission" date="2020-08" db="EMBL/GenBank/DDBJ databases">
        <title>Sequencing the genomes of 1000 actinobacteria strains.</title>
        <authorList>
            <person name="Klenk H.-P."/>
        </authorList>
    </citation>
    <scope>NUCLEOTIDE SEQUENCE [LARGE SCALE GENOMIC DNA]</scope>
    <source>
        <strain evidence="1 2">DSM 46659</strain>
    </source>
</reference>
<gene>
    <name evidence="1" type="ORF">HNR23_002795</name>
</gene>
<dbReference type="GO" id="GO:0016787">
    <property type="term" value="F:hydrolase activity"/>
    <property type="evidence" value="ECO:0007669"/>
    <property type="project" value="UniProtKB-ARBA"/>
</dbReference>
<dbReference type="InterPro" id="IPR002591">
    <property type="entry name" value="Phosphodiest/P_Trfase"/>
</dbReference>
<dbReference type="PANTHER" id="PTHR10151:SF120">
    <property type="entry name" value="BIS(5'-ADENOSYL)-TRIPHOSPHATASE"/>
    <property type="match status" value="1"/>
</dbReference>
<evidence type="ECO:0000313" key="2">
    <source>
        <dbReference type="Proteomes" id="UP000546642"/>
    </source>
</evidence>
<organism evidence="1 2">
    <name type="scientific">Nocardiopsis mwathae</name>
    <dbReference type="NCBI Taxonomy" id="1472723"/>
    <lineage>
        <taxon>Bacteria</taxon>
        <taxon>Bacillati</taxon>
        <taxon>Actinomycetota</taxon>
        <taxon>Actinomycetes</taxon>
        <taxon>Streptosporangiales</taxon>
        <taxon>Nocardiopsidaceae</taxon>
        <taxon>Nocardiopsis</taxon>
    </lineage>
</organism>
<sequence length="383" mass="39911">MNTPAAASVPPFESPRYGGASLADLSPSVLASLGVPGESGPLELPPVRRACVLLVDGMGWEPLLANRGSAPFLSSLIDAAAPITAAFPTTTATSLTTLGTGLSPGHHGVIGLQVAIPGTDRILHQLRWDPDVDPEAWQPRATVYERAERAGVAASYVAAGAFEGGGLSRASARGSRYLAANDITELAVRTRAALTAADRALAFVYHPDLDSYGHMFGVDSAYWRLHLGHVDRLAEQIAAALPPDSALYITADHGMVDTGPDTRIDVESDPALSAGVRVLAGEARVRQVYAREGAADDVLAAWRERLAGSAEVVTRDEAIARGLFGAVDDGVRARIGDVLALAHGDTALVAPKAEPVESSLVGQHGSLTPVELRVPLLRVTTVA</sequence>
<proteinExistence type="predicted"/>
<dbReference type="EMBL" id="JACHDS010000001">
    <property type="protein sequence ID" value="MBB6172735.1"/>
    <property type="molecule type" value="Genomic_DNA"/>
</dbReference>
<dbReference type="RefSeq" id="WP_184075990.1">
    <property type="nucleotide sequence ID" value="NZ_JACHDS010000001.1"/>
</dbReference>
<dbReference type="Pfam" id="PF01663">
    <property type="entry name" value="Phosphodiest"/>
    <property type="match status" value="1"/>
</dbReference>
<protein>
    <recommendedName>
        <fullName evidence="3">Alkaline phosphatase family protein</fullName>
    </recommendedName>
</protein>
<evidence type="ECO:0000313" key="1">
    <source>
        <dbReference type="EMBL" id="MBB6172735.1"/>
    </source>
</evidence>
<dbReference type="InterPro" id="IPR017850">
    <property type="entry name" value="Alkaline_phosphatase_core_sf"/>
</dbReference>
<comment type="caution">
    <text evidence="1">The sequence shown here is derived from an EMBL/GenBank/DDBJ whole genome shotgun (WGS) entry which is preliminary data.</text>
</comment>
<keyword evidence="2" id="KW-1185">Reference proteome</keyword>
<name>A0A7W9YIE0_9ACTN</name>
<evidence type="ECO:0008006" key="3">
    <source>
        <dbReference type="Google" id="ProtNLM"/>
    </source>
</evidence>
<dbReference type="SUPFAM" id="SSF53649">
    <property type="entry name" value="Alkaline phosphatase-like"/>
    <property type="match status" value="1"/>
</dbReference>